<dbReference type="EMBL" id="BARU01043221">
    <property type="protein sequence ID" value="GAH79033.1"/>
    <property type="molecule type" value="Genomic_DNA"/>
</dbReference>
<dbReference type="AlphaFoldDB" id="X1KAE4"/>
<proteinExistence type="predicted"/>
<accession>X1KAE4</accession>
<feature type="non-terminal residue" evidence="2">
    <location>
        <position position="1"/>
    </location>
</feature>
<organism evidence="2">
    <name type="scientific">marine sediment metagenome</name>
    <dbReference type="NCBI Taxonomy" id="412755"/>
    <lineage>
        <taxon>unclassified sequences</taxon>
        <taxon>metagenomes</taxon>
        <taxon>ecological metagenomes</taxon>
    </lineage>
</organism>
<name>X1KAE4_9ZZZZ</name>
<evidence type="ECO:0000256" key="1">
    <source>
        <dbReference type="SAM" id="MobiDB-lite"/>
    </source>
</evidence>
<gene>
    <name evidence="2" type="ORF">S03H2_66234</name>
</gene>
<comment type="caution">
    <text evidence="2">The sequence shown here is derived from an EMBL/GenBank/DDBJ whole genome shotgun (WGS) entry which is preliminary data.</text>
</comment>
<evidence type="ECO:0000313" key="2">
    <source>
        <dbReference type="EMBL" id="GAH79033.1"/>
    </source>
</evidence>
<protein>
    <submittedName>
        <fullName evidence="2">Uncharacterized protein</fullName>
    </submittedName>
</protein>
<sequence>LTSDSGTHPAGVDPSSRGWLHLSRSVSNEEHSISHRCFDRANRNYSPDLLDHLSGEAPPHKPAKKGSCIRSQGGSEADAQASLLSWDCPGEESGSNITSKEDLYAVRSKVVFCNHHLTCHEELSWMW</sequence>
<feature type="region of interest" description="Disordered" evidence="1">
    <location>
        <begin position="48"/>
        <end position="74"/>
    </location>
</feature>
<reference evidence="2" key="1">
    <citation type="journal article" date="2014" name="Front. Microbiol.">
        <title>High frequency of phylogenetically diverse reductive dehalogenase-homologous genes in deep subseafloor sedimentary metagenomes.</title>
        <authorList>
            <person name="Kawai M."/>
            <person name="Futagami T."/>
            <person name="Toyoda A."/>
            <person name="Takaki Y."/>
            <person name="Nishi S."/>
            <person name="Hori S."/>
            <person name="Arai W."/>
            <person name="Tsubouchi T."/>
            <person name="Morono Y."/>
            <person name="Uchiyama I."/>
            <person name="Ito T."/>
            <person name="Fujiyama A."/>
            <person name="Inagaki F."/>
            <person name="Takami H."/>
        </authorList>
    </citation>
    <scope>NUCLEOTIDE SEQUENCE</scope>
    <source>
        <strain evidence="2">Expedition CK06-06</strain>
    </source>
</reference>